<accession>A0A7J6W6C4</accession>
<keyword evidence="2" id="KW-1185">Reference proteome</keyword>
<proteinExistence type="predicted"/>
<evidence type="ECO:0000313" key="1">
    <source>
        <dbReference type="EMBL" id="KAF5192080.1"/>
    </source>
</evidence>
<dbReference type="Pfam" id="PF13516">
    <property type="entry name" value="LRR_6"/>
    <property type="match status" value="2"/>
</dbReference>
<dbReference type="Gene3D" id="3.80.10.10">
    <property type="entry name" value="Ribonuclease Inhibitor"/>
    <property type="match status" value="1"/>
</dbReference>
<reference evidence="1 2" key="1">
    <citation type="submission" date="2020-06" db="EMBL/GenBank/DDBJ databases">
        <title>Transcriptomic and genomic resources for Thalictrum thalictroides and T. hernandezii: Facilitating candidate gene discovery in an emerging model plant lineage.</title>
        <authorList>
            <person name="Arias T."/>
            <person name="Riano-Pachon D.M."/>
            <person name="Di Stilio V.S."/>
        </authorList>
    </citation>
    <scope>NUCLEOTIDE SEQUENCE [LARGE SCALE GENOMIC DNA]</scope>
    <source>
        <strain evidence="2">cv. WT478/WT964</strain>
        <tissue evidence="1">Leaves</tissue>
    </source>
</reference>
<protein>
    <submittedName>
        <fullName evidence="1">Rni-like superfamily protein</fullName>
    </submittedName>
</protein>
<dbReference type="Proteomes" id="UP000554482">
    <property type="component" value="Unassembled WGS sequence"/>
</dbReference>
<gene>
    <name evidence="1" type="ORF">FRX31_018333</name>
</gene>
<name>A0A7J6W6C4_THATH</name>
<comment type="caution">
    <text evidence="1">The sequence shown here is derived from an EMBL/GenBank/DDBJ whole genome shotgun (WGS) entry which is preliminary data.</text>
</comment>
<dbReference type="InterPro" id="IPR032675">
    <property type="entry name" value="LRR_dom_sf"/>
</dbReference>
<dbReference type="EMBL" id="JABWDY010021881">
    <property type="protein sequence ID" value="KAF5192080.1"/>
    <property type="molecule type" value="Genomic_DNA"/>
</dbReference>
<sequence length="102" mass="11318">MTHLHSLHLIGSKMSNKGLQAILAGCPNLEYLDLRCCFEITLEGDVPKELIGRIRKVRLPNEKISSAPVSYDYGLMKLVSPGMGTCSILYTCFKFIFCHPGS</sequence>
<organism evidence="1 2">
    <name type="scientific">Thalictrum thalictroides</name>
    <name type="common">Rue-anemone</name>
    <name type="synonym">Anemone thalictroides</name>
    <dbReference type="NCBI Taxonomy" id="46969"/>
    <lineage>
        <taxon>Eukaryota</taxon>
        <taxon>Viridiplantae</taxon>
        <taxon>Streptophyta</taxon>
        <taxon>Embryophyta</taxon>
        <taxon>Tracheophyta</taxon>
        <taxon>Spermatophyta</taxon>
        <taxon>Magnoliopsida</taxon>
        <taxon>Ranunculales</taxon>
        <taxon>Ranunculaceae</taxon>
        <taxon>Thalictroideae</taxon>
        <taxon>Thalictrum</taxon>
    </lineage>
</organism>
<dbReference type="AlphaFoldDB" id="A0A7J6W6C4"/>
<dbReference type="OrthoDB" id="2095648at2759"/>
<dbReference type="InterPro" id="IPR001611">
    <property type="entry name" value="Leu-rich_rpt"/>
</dbReference>
<dbReference type="SUPFAM" id="SSF52047">
    <property type="entry name" value="RNI-like"/>
    <property type="match status" value="1"/>
</dbReference>
<evidence type="ECO:0000313" key="2">
    <source>
        <dbReference type="Proteomes" id="UP000554482"/>
    </source>
</evidence>